<dbReference type="Gene3D" id="3.30.890.10">
    <property type="entry name" value="Methyl-cpg-binding Protein 2, Chain A"/>
    <property type="match status" value="1"/>
</dbReference>
<dbReference type="PROSITE" id="PS50982">
    <property type="entry name" value="MBD"/>
    <property type="match status" value="1"/>
</dbReference>
<dbReference type="OrthoDB" id="6624230at2759"/>
<dbReference type="EMBL" id="CABPRJ010000969">
    <property type="protein sequence ID" value="VVC33499.1"/>
    <property type="molecule type" value="Genomic_DNA"/>
</dbReference>
<evidence type="ECO:0000313" key="3">
    <source>
        <dbReference type="EMBL" id="VVC33499.1"/>
    </source>
</evidence>
<evidence type="ECO:0000259" key="2">
    <source>
        <dbReference type="PROSITE" id="PS50982"/>
    </source>
</evidence>
<reference evidence="3 4" key="1">
    <citation type="submission" date="2019-08" db="EMBL/GenBank/DDBJ databases">
        <authorList>
            <person name="Alioto T."/>
            <person name="Alioto T."/>
            <person name="Gomez Garrido J."/>
        </authorList>
    </citation>
    <scope>NUCLEOTIDE SEQUENCE [LARGE SCALE GENOMIC DNA]</scope>
</reference>
<sequence length="497" mass="56379">MSTMMKGVSVKKSSTNNINKPIYKLPFKHGWKREIVQRKAIANKNNRSDVYYYSPANKKFRSLKQIKEELPKNSVLKIKHFSMIPHPTGVKDKKKEMTRKADKKPSNYASFRNAIFKSKRVTAKVGAATSRDNLTPLKTTTPTSEYMPKKRTATKLTVSQPKRKTKMKNSTNVKQRIVHVHRSTPNRYSTLSIKESNVDDVFTDPNQEQLDTTHNTPKSILPPPIFVKGVIDYIGLRNSIIEIIGLDSFSSKSTSPHLKIQTDTPDNYRNLISFLKNIEAQFHTYQPQSYKALRIVIRNLHPSTLTANIASALKYIGYTIKNVTNVIHQQTKMYLPLFVNIDLNGNNSNIFDISSLLHTKVKIEETPKKRLIPQCQNCQNYGHTRTYCVHRPMCVKCGSNHSSSTCTSSDLPAKCALNGPHPANYKGCTIYKQLSRKHNFSSNKIQQLPPPNPSHNPKHRHQQLATENSNNPHSYANVTENLPPPNPNPSSTTNNEI</sequence>
<dbReference type="Pfam" id="PF07530">
    <property type="entry name" value="PRE_C2HC"/>
    <property type="match status" value="1"/>
</dbReference>
<evidence type="ECO:0000313" key="4">
    <source>
        <dbReference type="Proteomes" id="UP000325440"/>
    </source>
</evidence>
<keyword evidence="4" id="KW-1185">Reference proteome</keyword>
<feature type="compositionally biased region" description="Polar residues" evidence="1">
    <location>
        <begin position="133"/>
        <end position="144"/>
    </location>
</feature>
<feature type="compositionally biased region" description="Basic and acidic residues" evidence="1">
    <location>
        <begin position="89"/>
        <end position="105"/>
    </location>
</feature>
<feature type="region of interest" description="Disordered" evidence="1">
    <location>
        <begin position="442"/>
        <end position="497"/>
    </location>
</feature>
<dbReference type="Pfam" id="PF01429">
    <property type="entry name" value="MBD"/>
    <property type="match status" value="1"/>
</dbReference>
<name>A0A5E4MMI5_9HEMI</name>
<dbReference type="InterPro" id="IPR006579">
    <property type="entry name" value="Pre_C2HC_dom"/>
</dbReference>
<organism evidence="3 4">
    <name type="scientific">Cinara cedri</name>
    <dbReference type="NCBI Taxonomy" id="506608"/>
    <lineage>
        <taxon>Eukaryota</taxon>
        <taxon>Metazoa</taxon>
        <taxon>Ecdysozoa</taxon>
        <taxon>Arthropoda</taxon>
        <taxon>Hexapoda</taxon>
        <taxon>Insecta</taxon>
        <taxon>Pterygota</taxon>
        <taxon>Neoptera</taxon>
        <taxon>Paraneoptera</taxon>
        <taxon>Hemiptera</taxon>
        <taxon>Sternorrhyncha</taxon>
        <taxon>Aphidomorpha</taxon>
        <taxon>Aphidoidea</taxon>
        <taxon>Aphididae</taxon>
        <taxon>Lachninae</taxon>
        <taxon>Cinara</taxon>
    </lineage>
</organism>
<dbReference type="CDD" id="cd00122">
    <property type="entry name" value="MBD"/>
    <property type="match status" value="1"/>
</dbReference>
<feature type="region of interest" description="Disordered" evidence="1">
    <location>
        <begin position="133"/>
        <end position="171"/>
    </location>
</feature>
<proteinExistence type="predicted"/>
<dbReference type="Proteomes" id="UP000325440">
    <property type="component" value="Unassembled WGS sequence"/>
</dbReference>
<dbReference type="SUPFAM" id="SSF54171">
    <property type="entry name" value="DNA-binding domain"/>
    <property type="match status" value="1"/>
</dbReference>
<feature type="compositionally biased region" description="Polar residues" evidence="1">
    <location>
        <begin position="463"/>
        <end position="480"/>
    </location>
</feature>
<gene>
    <name evidence="3" type="ORF">CINCED_3A005330</name>
</gene>
<dbReference type="AlphaFoldDB" id="A0A5E4MMI5"/>
<dbReference type="SMART" id="SM00596">
    <property type="entry name" value="PRE_C2HC"/>
    <property type="match status" value="1"/>
</dbReference>
<keyword evidence="3" id="KW-0238">DNA-binding</keyword>
<dbReference type="InterPro" id="IPR001739">
    <property type="entry name" value="Methyl_CpG_DNA-bd"/>
</dbReference>
<accession>A0A5E4MMI5</accession>
<feature type="region of interest" description="Disordered" evidence="1">
    <location>
        <begin position="85"/>
        <end position="105"/>
    </location>
</feature>
<dbReference type="SMART" id="SM00391">
    <property type="entry name" value="MBD"/>
    <property type="match status" value="1"/>
</dbReference>
<dbReference type="GO" id="GO:0003677">
    <property type="term" value="F:DNA binding"/>
    <property type="evidence" value="ECO:0007669"/>
    <property type="project" value="UniProtKB-KW"/>
</dbReference>
<feature type="domain" description="MBD" evidence="2">
    <location>
        <begin position="17"/>
        <end position="88"/>
    </location>
</feature>
<dbReference type="InterPro" id="IPR016177">
    <property type="entry name" value="DNA-bd_dom_sf"/>
</dbReference>
<protein>
    <submittedName>
        <fullName evidence="3">Pre-C2HC domain,Methyl-CpG DNA binding,DNA-binding domain</fullName>
    </submittedName>
</protein>
<evidence type="ECO:0000256" key="1">
    <source>
        <dbReference type="SAM" id="MobiDB-lite"/>
    </source>
</evidence>